<reference evidence="2" key="1">
    <citation type="submission" date="2013-05" db="EMBL/GenBank/DDBJ databases">
        <authorList>
            <person name="Yim A.K.Y."/>
            <person name="Chan T.F."/>
            <person name="Ji K.M."/>
            <person name="Liu X.Y."/>
            <person name="Zhou J.W."/>
            <person name="Li R.Q."/>
            <person name="Yang K.Y."/>
            <person name="Li J."/>
            <person name="Li M."/>
            <person name="Law P.T.W."/>
            <person name="Wu Y.L."/>
            <person name="Cai Z.L."/>
            <person name="Qin H."/>
            <person name="Bao Y."/>
            <person name="Leung R.K.K."/>
            <person name="Ng P.K.S."/>
            <person name="Zou J."/>
            <person name="Zhong X.J."/>
            <person name="Ran P.X."/>
            <person name="Zhong N.S."/>
            <person name="Liu Z.G."/>
            <person name="Tsui S.K.W."/>
        </authorList>
    </citation>
    <scope>NUCLEOTIDE SEQUENCE</scope>
    <source>
        <strain evidence="2">Derf</strain>
        <tissue evidence="2">Whole organism</tissue>
    </source>
</reference>
<evidence type="ECO:0000256" key="1">
    <source>
        <dbReference type="SAM" id="Phobius"/>
    </source>
</evidence>
<proteinExistence type="predicted"/>
<reference evidence="2" key="2">
    <citation type="journal article" date="2022" name="Res Sq">
        <title>Comparative Genomics Reveals Insights into the Divergent Evolution of Astigmatic Mites and Household Pest Adaptations.</title>
        <authorList>
            <person name="Xiong Q."/>
            <person name="Wan A.T.-Y."/>
            <person name="Liu X.-Y."/>
            <person name="Fung C.S.-H."/>
            <person name="Xiao X."/>
            <person name="Malainual N."/>
            <person name="Hou J."/>
            <person name="Wang L."/>
            <person name="Wang M."/>
            <person name="Yang K."/>
            <person name="Cui Y."/>
            <person name="Leung E."/>
            <person name="Nong W."/>
            <person name="Shin S.-K."/>
            <person name="Au S."/>
            <person name="Jeong K.Y."/>
            <person name="Chew F.T."/>
            <person name="Hui J."/>
            <person name="Leung T.F."/>
            <person name="Tungtrongchitr A."/>
            <person name="Zhong N."/>
            <person name="Liu Z."/>
            <person name="Tsui S."/>
        </authorList>
    </citation>
    <scope>NUCLEOTIDE SEQUENCE</scope>
    <source>
        <strain evidence="2">Derf</strain>
        <tissue evidence="2">Whole organism</tissue>
    </source>
</reference>
<gene>
    <name evidence="2" type="ORF">DERF_013134</name>
</gene>
<feature type="transmembrane region" description="Helical" evidence="1">
    <location>
        <begin position="60"/>
        <end position="82"/>
    </location>
</feature>
<protein>
    <submittedName>
        <fullName evidence="2">Uncharacterized protein</fullName>
    </submittedName>
</protein>
<accession>A0A922HLE6</accession>
<evidence type="ECO:0000313" key="2">
    <source>
        <dbReference type="EMBL" id="KAH9497127.1"/>
    </source>
</evidence>
<keyword evidence="3" id="KW-1185">Reference proteome</keyword>
<sequence>MFNLKFFNSFVGFSIFFYYIGLYSFAIFGVLDIIMENLLPTIFDIFNHLHCHHNNKKMSIYHHGGSSSLFIRFWMFTISYFYDQKKMMIINLEWNQRITRKRYR</sequence>
<name>A0A922HLE6_DERFA</name>
<dbReference type="AlphaFoldDB" id="A0A922HLE6"/>
<keyword evidence="1" id="KW-1133">Transmembrane helix</keyword>
<comment type="caution">
    <text evidence="2">The sequence shown here is derived from an EMBL/GenBank/DDBJ whole genome shotgun (WGS) entry which is preliminary data.</text>
</comment>
<keyword evidence="1" id="KW-0812">Transmembrane</keyword>
<feature type="transmembrane region" description="Helical" evidence="1">
    <location>
        <begin position="7"/>
        <end position="31"/>
    </location>
</feature>
<dbReference type="EMBL" id="ASGP02000007">
    <property type="protein sequence ID" value="KAH9497127.1"/>
    <property type="molecule type" value="Genomic_DNA"/>
</dbReference>
<dbReference type="Proteomes" id="UP000790347">
    <property type="component" value="Unassembled WGS sequence"/>
</dbReference>
<organism evidence="2 3">
    <name type="scientific">Dermatophagoides farinae</name>
    <name type="common">American house dust mite</name>
    <dbReference type="NCBI Taxonomy" id="6954"/>
    <lineage>
        <taxon>Eukaryota</taxon>
        <taxon>Metazoa</taxon>
        <taxon>Ecdysozoa</taxon>
        <taxon>Arthropoda</taxon>
        <taxon>Chelicerata</taxon>
        <taxon>Arachnida</taxon>
        <taxon>Acari</taxon>
        <taxon>Acariformes</taxon>
        <taxon>Sarcoptiformes</taxon>
        <taxon>Astigmata</taxon>
        <taxon>Psoroptidia</taxon>
        <taxon>Analgoidea</taxon>
        <taxon>Pyroglyphidae</taxon>
        <taxon>Dermatophagoidinae</taxon>
        <taxon>Dermatophagoides</taxon>
    </lineage>
</organism>
<keyword evidence="1" id="KW-0472">Membrane</keyword>
<evidence type="ECO:0000313" key="3">
    <source>
        <dbReference type="Proteomes" id="UP000790347"/>
    </source>
</evidence>